<dbReference type="SMART" id="SM00512">
    <property type="entry name" value="Skp1"/>
    <property type="match status" value="1"/>
</dbReference>
<comment type="pathway">
    <text evidence="1">Protein modification; protein ubiquitination.</text>
</comment>
<dbReference type="GO" id="GO:0009867">
    <property type="term" value="P:jasmonic acid mediated signaling pathway"/>
    <property type="evidence" value="ECO:0007669"/>
    <property type="project" value="UniProtKB-ARBA"/>
</dbReference>
<evidence type="ECO:0000256" key="3">
    <source>
        <dbReference type="ARBA" id="ARBA00022786"/>
    </source>
</evidence>
<sequence>MAQEASSSTSSKMISLRTSDGDVFKIEVTIAKQMKVMQAFIDEYDGLSIIPLPNVSSKDLSLTVEFCKKDIAGEITKDFEASFVKDLDNEELKILFLAANYLNVNRLFEFISRIIANRLEKKSVEYAREYFGIKNDFTPEEEAKAREERAWTFKGLDEDEVIVDFGIVVEGLGSVADSDMVDVVSLSIVVDYHMVVVVVGLNINVNFDMVIFDIVVLDLNLDQDYHST</sequence>
<keyword evidence="7" id="KW-1185">Reference proteome</keyword>
<dbReference type="EMBL" id="JAMSHJ010000001">
    <property type="protein sequence ID" value="KAI5440742.1"/>
    <property type="molecule type" value="Genomic_DNA"/>
</dbReference>
<keyword evidence="3" id="KW-0833">Ubl conjugation pathway</keyword>
<dbReference type="Gene3D" id="3.30.710.10">
    <property type="entry name" value="Potassium Channel Kv1.1, Chain A"/>
    <property type="match status" value="1"/>
</dbReference>
<dbReference type="Pfam" id="PF01466">
    <property type="entry name" value="Skp1"/>
    <property type="match status" value="1"/>
</dbReference>
<evidence type="ECO:0000313" key="6">
    <source>
        <dbReference type="EMBL" id="KAI5440742.1"/>
    </source>
</evidence>
<gene>
    <name evidence="6" type="ORF">KIW84_010277</name>
</gene>
<evidence type="ECO:0000313" key="7">
    <source>
        <dbReference type="Proteomes" id="UP001058974"/>
    </source>
</evidence>
<dbReference type="SUPFAM" id="SSF81382">
    <property type="entry name" value="Skp1 dimerisation domain-like"/>
    <property type="match status" value="1"/>
</dbReference>
<proteinExistence type="inferred from homology"/>
<feature type="domain" description="SKP1 component dimerisation" evidence="4">
    <location>
        <begin position="106"/>
        <end position="151"/>
    </location>
</feature>
<dbReference type="Pfam" id="PF03931">
    <property type="entry name" value="Skp1_POZ"/>
    <property type="match status" value="1"/>
</dbReference>
<evidence type="ECO:0000259" key="4">
    <source>
        <dbReference type="Pfam" id="PF01466"/>
    </source>
</evidence>
<name>A0A9D4YKS4_PEA</name>
<dbReference type="InterPro" id="IPR016073">
    <property type="entry name" value="Skp1_comp_POZ"/>
</dbReference>
<evidence type="ECO:0000256" key="2">
    <source>
        <dbReference type="ARBA" id="ARBA00009993"/>
    </source>
</evidence>
<comment type="similarity">
    <text evidence="2">Belongs to the SKP1 family.</text>
</comment>
<dbReference type="PANTHER" id="PTHR11165">
    <property type="entry name" value="SKP1"/>
    <property type="match status" value="1"/>
</dbReference>
<dbReference type="InterPro" id="IPR011333">
    <property type="entry name" value="SKP1/BTB/POZ_sf"/>
</dbReference>
<evidence type="ECO:0000256" key="1">
    <source>
        <dbReference type="ARBA" id="ARBA00004906"/>
    </source>
</evidence>
<protein>
    <recommendedName>
        <fullName evidence="8">SKP1-like protein</fullName>
    </recommendedName>
</protein>
<comment type="caution">
    <text evidence="6">The sequence shown here is derived from an EMBL/GenBank/DDBJ whole genome shotgun (WGS) entry which is preliminary data.</text>
</comment>
<dbReference type="AlphaFoldDB" id="A0A9D4YKS4"/>
<dbReference type="Proteomes" id="UP001058974">
    <property type="component" value="Chromosome 1"/>
</dbReference>
<dbReference type="InterPro" id="IPR016072">
    <property type="entry name" value="Skp1_comp_dimer"/>
</dbReference>
<evidence type="ECO:0008006" key="8">
    <source>
        <dbReference type="Google" id="ProtNLM"/>
    </source>
</evidence>
<organism evidence="6 7">
    <name type="scientific">Pisum sativum</name>
    <name type="common">Garden pea</name>
    <name type="synonym">Lathyrus oleraceus</name>
    <dbReference type="NCBI Taxonomy" id="3888"/>
    <lineage>
        <taxon>Eukaryota</taxon>
        <taxon>Viridiplantae</taxon>
        <taxon>Streptophyta</taxon>
        <taxon>Embryophyta</taxon>
        <taxon>Tracheophyta</taxon>
        <taxon>Spermatophyta</taxon>
        <taxon>Magnoliopsida</taxon>
        <taxon>eudicotyledons</taxon>
        <taxon>Gunneridae</taxon>
        <taxon>Pentapetalae</taxon>
        <taxon>rosids</taxon>
        <taxon>fabids</taxon>
        <taxon>Fabales</taxon>
        <taxon>Fabaceae</taxon>
        <taxon>Papilionoideae</taxon>
        <taxon>50 kb inversion clade</taxon>
        <taxon>NPAAA clade</taxon>
        <taxon>Hologalegina</taxon>
        <taxon>IRL clade</taxon>
        <taxon>Fabeae</taxon>
        <taxon>Lathyrus</taxon>
    </lineage>
</organism>
<dbReference type="GO" id="GO:0006511">
    <property type="term" value="P:ubiquitin-dependent protein catabolic process"/>
    <property type="evidence" value="ECO:0007669"/>
    <property type="project" value="InterPro"/>
</dbReference>
<evidence type="ECO:0000259" key="5">
    <source>
        <dbReference type="Pfam" id="PF03931"/>
    </source>
</evidence>
<feature type="domain" description="SKP1 component POZ" evidence="5">
    <location>
        <begin position="12"/>
        <end position="69"/>
    </location>
</feature>
<dbReference type="InterPro" id="IPR016897">
    <property type="entry name" value="SKP1"/>
</dbReference>
<dbReference type="SUPFAM" id="SSF54695">
    <property type="entry name" value="POZ domain"/>
    <property type="match status" value="1"/>
</dbReference>
<dbReference type="InterPro" id="IPR001232">
    <property type="entry name" value="SKP1-like"/>
</dbReference>
<accession>A0A9D4YKS4</accession>
<dbReference type="Gramene" id="Psat01G0027700-T1">
    <property type="protein sequence ID" value="KAI5440742.1"/>
    <property type="gene ID" value="KIW84_010277"/>
</dbReference>
<dbReference type="InterPro" id="IPR036296">
    <property type="entry name" value="SKP1-like_dim_sf"/>
</dbReference>
<reference evidence="6 7" key="1">
    <citation type="journal article" date="2022" name="Nat. Genet.">
        <title>Improved pea reference genome and pan-genome highlight genomic features and evolutionary characteristics.</title>
        <authorList>
            <person name="Yang T."/>
            <person name="Liu R."/>
            <person name="Luo Y."/>
            <person name="Hu S."/>
            <person name="Wang D."/>
            <person name="Wang C."/>
            <person name="Pandey M.K."/>
            <person name="Ge S."/>
            <person name="Xu Q."/>
            <person name="Li N."/>
            <person name="Li G."/>
            <person name="Huang Y."/>
            <person name="Saxena R.K."/>
            <person name="Ji Y."/>
            <person name="Li M."/>
            <person name="Yan X."/>
            <person name="He Y."/>
            <person name="Liu Y."/>
            <person name="Wang X."/>
            <person name="Xiang C."/>
            <person name="Varshney R.K."/>
            <person name="Ding H."/>
            <person name="Gao S."/>
            <person name="Zong X."/>
        </authorList>
    </citation>
    <scope>NUCLEOTIDE SEQUENCE [LARGE SCALE GENOMIC DNA]</scope>
    <source>
        <strain evidence="6 7">cv. Zhongwan 6</strain>
    </source>
</reference>